<proteinExistence type="predicted"/>
<gene>
    <name evidence="1" type="ORF">INT80_09915</name>
</gene>
<evidence type="ECO:0000313" key="1">
    <source>
        <dbReference type="EMBL" id="MBF4102776.1"/>
    </source>
</evidence>
<dbReference type="AlphaFoldDB" id="A0A930UU60"/>
<name>A0A930UU60_9PAST</name>
<organism evidence="1">
    <name type="scientific">Gallibacterium anatis</name>
    <dbReference type="NCBI Taxonomy" id="750"/>
    <lineage>
        <taxon>Bacteria</taxon>
        <taxon>Pseudomonadati</taxon>
        <taxon>Pseudomonadota</taxon>
        <taxon>Gammaproteobacteria</taxon>
        <taxon>Pasteurellales</taxon>
        <taxon>Pasteurellaceae</taxon>
        <taxon>Gallibacterium</taxon>
    </lineage>
</organism>
<sequence length="45" mass="5554">MKIVSWWWLSQNKALPWSIAFLERFETRWDFEGLSESLHLVNRVF</sequence>
<accession>A0A930UU60</accession>
<comment type="caution">
    <text evidence="1">The sequence shown here is derived from an EMBL/GenBank/DDBJ whole genome shotgun (WGS) entry which is preliminary data.</text>
</comment>
<dbReference type="EMBL" id="JADION010000028">
    <property type="protein sequence ID" value="MBF4102776.1"/>
    <property type="molecule type" value="Genomic_DNA"/>
</dbReference>
<reference evidence="1" key="1">
    <citation type="submission" date="2020-11" db="EMBL/GenBank/DDBJ databases">
        <title>Gallibacterium anatis 1637, full genome, WGS.</title>
        <authorList>
            <person name="Laishevtcev A.I."/>
            <person name="Yakimova E.A."/>
            <person name="Petkovich D."/>
            <person name="Stepanova T.V."/>
            <person name="Kalendr R.S."/>
            <person name="Rubalsky E.O."/>
            <person name="Zulkarneev E.R."/>
            <person name="Aleshkin A.V."/>
        </authorList>
    </citation>
    <scope>NUCLEOTIDE SEQUENCE</scope>
    <source>
        <strain evidence="1">1637</strain>
    </source>
</reference>
<protein>
    <submittedName>
        <fullName evidence="1">Uncharacterized protein</fullName>
    </submittedName>
</protein>